<dbReference type="CDD" id="cd00303">
    <property type="entry name" value="retropepsin_like"/>
    <property type="match status" value="1"/>
</dbReference>
<dbReference type="EMBL" id="PEDP01003106">
    <property type="protein sequence ID" value="POS82331.1"/>
    <property type="molecule type" value="Genomic_DNA"/>
</dbReference>
<dbReference type="InterPro" id="IPR021109">
    <property type="entry name" value="Peptidase_aspartic_dom_sf"/>
</dbReference>
<proteinExistence type="predicted"/>
<evidence type="ECO:0000313" key="2">
    <source>
        <dbReference type="EMBL" id="POS82331.1"/>
    </source>
</evidence>
<evidence type="ECO:0000256" key="1">
    <source>
        <dbReference type="SAM" id="MobiDB-lite"/>
    </source>
</evidence>
<evidence type="ECO:0000313" key="3">
    <source>
        <dbReference type="Proteomes" id="UP000237438"/>
    </source>
</evidence>
<feature type="non-terminal residue" evidence="2">
    <location>
        <position position="1"/>
    </location>
</feature>
<dbReference type="Gene3D" id="2.40.70.10">
    <property type="entry name" value="Acid Proteases"/>
    <property type="match status" value="1"/>
</dbReference>
<dbReference type="AlphaFoldDB" id="A0A2S4PJX0"/>
<accession>A0A2S4PJX0</accession>
<feature type="region of interest" description="Disordered" evidence="1">
    <location>
        <begin position="236"/>
        <end position="268"/>
    </location>
</feature>
<feature type="compositionally biased region" description="Acidic residues" evidence="1">
    <location>
        <begin position="243"/>
        <end position="268"/>
    </location>
</feature>
<sequence length="268" mass="29851">VTISILDLMQISPDAAKAFKHYSTRRNNKKGRKTSRMEGISSTLLTASKQTTAPRGIQQYERPFRLLDATIVSTKLRKKMILDKGAAQADQGSDINLISNLLANTLDLECREIPGIKGFMMQTADGNLTTLRTFVIFKFGVAGIWRSVHAYVRPKPKSGEDTASLLLGLPWLFSVKATINVYENCIAIGDPVSNPKDIKRQIIKCAAWESSPHQQLMLVPRSDVIAQAKQPRVLDQHAFVDYPSEETSESEESENDDSEESDEVLDLK</sequence>
<reference evidence="2 3" key="1">
    <citation type="submission" date="2017-10" db="EMBL/GenBank/DDBJ databases">
        <title>Development of genomic resources for the powdery mildew, Erysiphe pulchra.</title>
        <authorList>
            <person name="Wadl P.A."/>
            <person name="Mack B.M."/>
            <person name="Moore G."/>
            <person name="Beltz S.B."/>
        </authorList>
    </citation>
    <scope>NUCLEOTIDE SEQUENCE [LARGE SCALE GENOMIC DNA]</scope>
    <source>
        <strain evidence="2">Cflorida</strain>
    </source>
</reference>
<dbReference type="Proteomes" id="UP000237438">
    <property type="component" value="Unassembled WGS sequence"/>
</dbReference>
<keyword evidence="3" id="KW-1185">Reference proteome</keyword>
<protein>
    <submittedName>
        <fullName evidence="2">Uncharacterized protein</fullName>
    </submittedName>
</protein>
<gene>
    <name evidence="2" type="ORF">EPUL_006528</name>
</gene>
<dbReference type="OrthoDB" id="3598995at2759"/>
<comment type="caution">
    <text evidence="2">The sequence shown here is derived from an EMBL/GenBank/DDBJ whole genome shotgun (WGS) entry which is preliminary data.</text>
</comment>
<name>A0A2S4PJX0_9PEZI</name>
<organism evidence="2 3">
    <name type="scientific">Erysiphe pulchra</name>
    <dbReference type="NCBI Taxonomy" id="225359"/>
    <lineage>
        <taxon>Eukaryota</taxon>
        <taxon>Fungi</taxon>
        <taxon>Dikarya</taxon>
        <taxon>Ascomycota</taxon>
        <taxon>Pezizomycotina</taxon>
        <taxon>Leotiomycetes</taxon>
        <taxon>Erysiphales</taxon>
        <taxon>Erysiphaceae</taxon>
        <taxon>Erysiphe</taxon>
    </lineage>
</organism>